<name>A0A4R3VVU3_9SPHI</name>
<feature type="transmembrane region" description="Helical" evidence="7">
    <location>
        <begin position="368"/>
        <end position="393"/>
    </location>
</feature>
<feature type="transmembrane region" description="Helical" evidence="7">
    <location>
        <begin position="22"/>
        <end position="45"/>
    </location>
</feature>
<feature type="domain" description="MacB-like periplasmic core" evidence="9">
    <location>
        <begin position="27"/>
        <end position="241"/>
    </location>
</feature>
<gene>
    <name evidence="10" type="ORF">EDC17_103723</name>
</gene>
<comment type="caution">
    <text evidence="10">The sequence shown here is derived from an EMBL/GenBank/DDBJ whole genome shotgun (WGS) entry which is preliminary data.</text>
</comment>
<dbReference type="AlphaFoldDB" id="A0A4R3VVU3"/>
<keyword evidence="11" id="KW-1185">Reference proteome</keyword>
<dbReference type="GO" id="GO:0098797">
    <property type="term" value="C:plasma membrane protein complex"/>
    <property type="evidence" value="ECO:0007669"/>
    <property type="project" value="TreeGrafter"/>
</dbReference>
<evidence type="ECO:0000259" key="9">
    <source>
        <dbReference type="Pfam" id="PF12704"/>
    </source>
</evidence>
<feature type="domain" description="ABC3 transporter permease C-terminal" evidence="8">
    <location>
        <begin position="273"/>
        <end position="398"/>
    </location>
</feature>
<dbReference type="RefSeq" id="WP_132778407.1">
    <property type="nucleotide sequence ID" value="NZ_SMBZ01000037.1"/>
</dbReference>
<dbReference type="InterPro" id="IPR051447">
    <property type="entry name" value="Lipoprotein-release_system"/>
</dbReference>
<feature type="transmembrane region" description="Helical" evidence="7">
    <location>
        <begin position="273"/>
        <end position="296"/>
    </location>
</feature>
<keyword evidence="4 7" id="KW-0812">Transmembrane</keyword>
<evidence type="ECO:0000313" key="11">
    <source>
        <dbReference type="Proteomes" id="UP000295197"/>
    </source>
</evidence>
<evidence type="ECO:0000256" key="1">
    <source>
        <dbReference type="ARBA" id="ARBA00004651"/>
    </source>
</evidence>
<organism evidence="10 11">
    <name type="scientific">Sphingobacterium alimentarium</name>
    <dbReference type="NCBI Taxonomy" id="797292"/>
    <lineage>
        <taxon>Bacteria</taxon>
        <taxon>Pseudomonadati</taxon>
        <taxon>Bacteroidota</taxon>
        <taxon>Sphingobacteriia</taxon>
        <taxon>Sphingobacteriales</taxon>
        <taxon>Sphingobacteriaceae</taxon>
        <taxon>Sphingobacterium</taxon>
    </lineage>
</organism>
<evidence type="ECO:0000256" key="3">
    <source>
        <dbReference type="ARBA" id="ARBA00022475"/>
    </source>
</evidence>
<evidence type="ECO:0000256" key="7">
    <source>
        <dbReference type="SAM" id="Phobius"/>
    </source>
</evidence>
<dbReference type="EMBL" id="SMBZ01000037">
    <property type="protein sequence ID" value="TCV09936.1"/>
    <property type="molecule type" value="Genomic_DNA"/>
</dbReference>
<comment type="subcellular location">
    <subcellularLocation>
        <location evidence="1">Cell membrane</location>
        <topology evidence="1">Multi-pass membrane protein</topology>
    </subcellularLocation>
</comment>
<sequence>MNFPLYLANRINVKGQRTFSKLIVRVTIGALAIAIIAILLSVAILRGFKEEITTKQRGFFGDIIVTKQTLADYELTPVLLTDSQINQILNTQNIESIHGFATKVGVISVNDEVEGAMLKGVEADYDQRFLKSSLVDGDILDLKAENAEQQLLISHYLANRLHLKVGDDVIMSFVQDNRTRKRKFLIKGIYRTNSDDWDKNYVVGSIDIIRKLNQLLVNEAGAYEIRVKDFSQLAATTHAINEELPIVLKATNVIEYWADVFNWLEMLDMNDDIIFVLMVIVAVINMISSLLITILERTNMIGILKALGMNNTALRRVFMLNSMYVIGYGLLIGNAVALILYFFQRSTHFFKLDPSIYYLEYVPMHIDMFTLLILNISVVILVFLTTIIPSMLITRISPIKTIQFK</sequence>
<reference evidence="10 11" key="1">
    <citation type="submission" date="2019-03" db="EMBL/GenBank/DDBJ databases">
        <title>Genomic Encyclopedia of Type Strains, Phase IV (KMG-IV): sequencing the most valuable type-strain genomes for metagenomic binning, comparative biology and taxonomic classification.</title>
        <authorList>
            <person name="Goeker M."/>
        </authorList>
    </citation>
    <scope>NUCLEOTIDE SEQUENCE [LARGE SCALE GENOMIC DNA]</scope>
    <source>
        <strain evidence="10 11">DSM 22362</strain>
    </source>
</reference>
<evidence type="ECO:0000313" key="10">
    <source>
        <dbReference type="EMBL" id="TCV09936.1"/>
    </source>
</evidence>
<comment type="similarity">
    <text evidence="2">Belongs to the ABC-4 integral membrane protein family. LolC/E subfamily.</text>
</comment>
<dbReference type="Pfam" id="PF12704">
    <property type="entry name" value="MacB_PCD"/>
    <property type="match status" value="1"/>
</dbReference>
<evidence type="ECO:0000256" key="5">
    <source>
        <dbReference type="ARBA" id="ARBA00022989"/>
    </source>
</evidence>
<dbReference type="OrthoDB" id="1522670at2"/>
<dbReference type="InterPro" id="IPR003838">
    <property type="entry name" value="ABC3_permease_C"/>
</dbReference>
<proteinExistence type="inferred from homology"/>
<dbReference type="PANTHER" id="PTHR30489">
    <property type="entry name" value="LIPOPROTEIN-RELEASING SYSTEM TRANSMEMBRANE PROTEIN LOLE"/>
    <property type="match status" value="1"/>
</dbReference>
<keyword evidence="6 7" id="KW-0472">Membrane</keyword>
<evidence type="ECO:0000256" key="4">
    <source>
        <dbReference type="ARBA" id="ARBA00022692"/>
    </source>
</evidence>
<dbReference type="Pfam" id="PF02687">
    <property type="entry name" value="FtsX"/>
    <property type="match status" value="1"/>
</dbReference>
<feature type="transmembrane region" description="Helical" evidence="7">
    <location>
        <begin position="317"/>
        <end position="343"/>
    </location>
</feature>
<evidence type="ECO:0000256" key="6">
    <source>
        <dbReference type="ARBA" id="ARBA00023136"/>
    </source>
</evidence>
<dbReference type="GO" id="GO:0044874">
    <property type="term" value="P:lipoprotein localization to outer membrane"/>
    <property type="evidence" value="ECO:0007669"/>
    <property type="project" value="TreeGrafter"/>
</dbReference>
<evidence type="ECO:0000256" key="2">
    <source>
        <dbReference type="ARBA" id="ARBA00005236"/>
    </source>
</evidence>
<keyword evidence="10" id="KW-0449">Lipoprotein</keyword>
<dbReference type="InterPro" id="IPR025857">
    <property type="entry name" value="MacB_PCD"/>
</dbReference>
<keyword evidence="3" id="KW-1003">Cell membrane</keyword>
<protein>
    <submittedName>
        <fullName evidence="10">Lipoprotein-releasing system permease protein</fullName>
    </submittedName>
</protein>
<evidence type="ECO:0000259" key="8">
    <source>
        <dbReference type="Pfam" id="PF02687"/>
    </source>
</evidence>
<keyword evidence="5 7" id="KW-1133">Transmembrane helix</keyword>
<dbReference type="PANTHER" id="PTHR30489:SF0">
    <property type="entry name" value="LIPOPROTEIN-RELEASING SYSTEM TRANSMEMBRANE PROTEIN LOLE"/>
    <property type="match status" value="1"/>
</dbReference>
<dbReference type="Proteomes" id="UP000295197">
    <property type="component" value="Unassembled WGS sequence"/>
</dbReference>
<accession>A0A4R3VVU3</accession>